<dbReference type="RefSeq" id="XP_030371272.1">
    <property type="nucleotide sequence ID" value="XM_030515412.1"/>
</dbReference>
<feature type="domain" description="Chitin-binding type-2" evidence="7">
    <location>
        <begin position="32"/>
        <end position="86"/>
    </location>
</feature>
<evidence type="ECO:0000256" key="2">
    <source>
        <dbReference type="ARBA" id="ARBA00022729"/>
    </source>
</evidence>
<evidence type="ECO:0000256" key="4">
    <source>
        <dbReference type="ARBA" id="ARBA00023157"/>
    </source>
</evidence>
<keyword evidence="5" id="KW-0325">Glycoprotein</keyword>
<dbReference type="GO" id="GO:0008061">
    <property type="term" value="F:chitin binding"/>
    <property type="evidence" value="ECO:0007669"/>
    <property type="project" value="UniProtKB-KW"/>
</dbReference>
<evidence type="ECO:0000256" key="6">
    <source>
        <dbReference type="SAM" id="SignalP"/>
    </source>
</evidence>
<dbReference type="AlphaFoldDB" id="A0A6J2T8J9"/>
<dbReference type="Gene3D" id="2.170.140.10">
    <property type="entry name" value="Chitin binding domain"/>
    <property type="match status" value="4"/>
</dbReference>
<dbReference type="InterPro" id="IPR036508">
    <property type="entry name" value="Chitin-bd_dom_sf"/>
</dbReference>
<sequence>MLASKMPPTRSLHYVALLSYCLMVCPVRPSVTSRCSYEGERREHPSNCNSYYECLGSTMVEQRCKSGHYYRNATAQCEIDQGQCKPGECEEGSIAADPNEPTSYFQCLNGEVVSQKCPSGSYFNYMWEVCVVLRYGTFDFLLERCTEGDIQQDSDNCAGYWSCVNGELVNEQCLDGYYFDATQKKCLLDVRGHCTVASPSAETCLEDEVDEDSDDCAGYWKCIDREFVSLKCDGGSYFDLSSKKCIRNESELLCPIQFSK</sequence>
<evidence type="ECO:0000256" key="5">
    <source>
        <dbReference type="ARBA" id="ARBA00023180"/>
    </source>
</evidence>
<dbReference type="PROSITE" id="PS50940">
    <property type="entry name" value="CHIT_BIND_II"/>
    <property type="match status" value="3"/>
</dbReference>
<feature type="domain" description="Chitin-binding type-2" evidence="7">
    <location>
        <begin position="142"/>
        <end position="196"/>
    </location>
</feature>
<dbReference type="PANTHER" id="PTHR23301:SF106">
    <property type="entry name" value="CHITIN-BINDING TYPE-2 DOMAIN-CONTAINING PROTEIN-RELATED"/>
    <property type="match status" value="1"/>
</dbReference>
<dbReference type="InterPro" id="IPR051940">
    <property type="entry name" value="Chitin_bind-dev_reg"/>
</dbReference>
<organism evidence="8 9">
    <name type="scientific">Drosophila lebanonensis</name>
    <name type="common">Fruit fly</name>
    <name type="synonym">Scaptodrosophila lebanonensis</name>
    <dbReference type="NCBI Taxonomy" id="7225"/>
    <lineage>
        <taxon>Eukaryota</taxon>
        <taxon>Metazoa</taxon>
        <taxon>Ecdysozoa</taxon>
        <taxon>Arthropoda</taxon>
        <taxon>Hexapoda</taxon>
        <taxon>Insecta</taxon>
        <taxon>Pterygota</taxon>
        <taxon>Neoptera</taxon>
        <taxon>Endopterygota</taxon>
        <taxon>Diptera</taxon>
        <taxon>Brachycera</taxon>
        <taxon>Muscomorpha</taxon>
        <taxon>Ephydroidea</taxon>
        <taxon>Drosophilidae</taxon>
        <taxon>Scaptodrosophila</taxon>
    </lineage>
</organism>
<evidence type="ECO:0000313" key="8">
    <source>
        <dbReference type="Proteomes" id="UP000504634"/>
    </source>
</evidence>
<dbReference type="SUPFAM" id="SSF57625">
    <property type="entry name" value="Invertebrate chitin-binding proteins"/>
    <property type="match status" value="4"/>
</dbReference>
<keyword evidence="8" id="KW-1185">Reference proteome</keyword>
<name>A0A6J2T8J9_DROLE</name>
<reference evidence="9" key="1">
    <citation type="submission" date="2025-08" db="UniProtKB">
        <authorList>
            <consortium name="RefSeq"/>
        </authorList>
    </citation>
    <scope>IDENTIFICATION</scope>
    <source>
        <strain evidence="9">11010-0011.00</strain>
        <tissue evidence="9">Whole body</tissue>
    </source>
</reference>
<protein>
    <submittedName>
        <fullName evidence="9">Uncharacterized protein LOC115621704</fullName>
    </submittedName>
</protein>
<proteinExistence type="predicted"/>
<dbReference type="PANTHER" id="PTHR23301">
    <property type="entry name" value="CHITIN BINDING PERITROPHIN-A"/>
    <property type="match status" value="1"/>
</dbReference>
<feature type="chain" id="PRO_5026730694" evidence="6">
    <location>
        <begin position="33"/>
        <end position="260"/>
    </location>
</feature>
<dbReference type="InterPro" id="IPR002557">
    <property type="entry name" value="Chitin-bd_dom"/>
</dbReference>
<evidence type="ECO:0000256" key="3">
    <source>
        <dbReference type="ARBA" id="ARBA00022737"/>
    </source>
</evidence>
<dbReference type="GO" id="GO:0005576">
    <property type="term" value="C:extracellular region"/>
    <property type="evidence" value="ECO:0007669"/>
    <property type="project" value="InterPro"/>
</dbReference>
<keyword evidence="1" id="KW-0147">Chitin-binding</keyword>
<keyword evidence="2 6" id="KW-0732">Signal</keyword>
<gene>
    <name evidence="9" type="primary">LOC115621704</name>
</gene>
<dbReference type="Pfam" id="PF01607">
    <property type="entry name" value="CBM_14"/>
    <property type="match status" value="4"/>
</dbReference>
<dbReference type="SMART" id="SM00494">
    <property type="entry name" value="ChtBD2"/>
    <property type="match status" value="4"/>
</dbReference>
<dbReference type="OrthoDB" id="6020543at2759"/>
<keyword evidence="4" id="KW-1015">Disulfide bond</keyword>
<dbReference type="Proteomes" id="UP000504634">
    <property type="component" value="Unplaced"/>
</dbReference>
<feature type="signal peptide" evidence="6">
    <location>
        <begin position="1"/>
        <end position="32"/>
    </location>
</feature>
<feature type="domain" description="Chitin-binding type-2" evidence="7">
    <location>
        <begin position="201"/>
        <end position="256"/>
    </location>
</feature>
<evidence type="ECO:0000259" key="7">
    <source>
        <dbReference type="PROSITE" id="PS50940"/>
    </source>
</evidence>
<dbReference type="GeneID" id="115621704"/>
<evidence type="ECO:0000313" key="9">
    <source>
        <dbReference type="RefSeq" id="XP_030371272.1"/>
    </source>
</evidence>
<keyword evidence="3" id="KW-0677">Repeat</keyword>
<accession>A0A6J2T8J9</accession>
<evidence type="ECO:0000256" key="1">
    <source>
        <dbReference type="ARBA" id="ARBA00022669"/>
    </source>
</evidence>